<keyword evidence="2" id="KW-0812">Transmembrane</keyword>
<proteinExistence type="predicted"/>
<dbReference type="Proteomes" id="UP000461754">
    <property type="component" value="Unassembled WGS sequence"/>
</dbReference>
<feature type="compositionally biased region" description="Basic residues" evidence="1">
    <location>
        <begin position="400"/>
        <end position="411"/>
    </location>
</feature>
<evidence type="ECO:0000256" key="2">
    <source>
        <dbReference type="SAM" id="Phobius"/>
    </source>
</evidence>
<feature type="transmembrane region" description="Helical" evidence="2">
    <location>
        <begin position="52"/>
        <end position="72"/>
    </location>
</feature>
<protein>
    <submittedName>
        <fullName evidence="3">Uncharacterized protein</fullName>
    </submittedName>
</protein>
<accession>A0A7X2NFM8</accession>
<keyword evidence="2" id="KW-0472">Membrane</keyword>
<feature type="compositionally biased region" description="Polar residues" evidence="1">
    <location>
        <begin position="314"/>
        <end position="323"/>
    </location>
</feature>
<name>A0A7X2NFM8_9FIRM</name>
<reference evidence="3 4" key="1">
    <citation type="submission" date="2019-08" db="EMBL/GenBank/DDBJ databases">
        <title>In-depth cultivation of the pig gut microbiome towards novel bacterial diversity and tailored functional studies.</title>
        <authorList>
            <person name="Wylensek D."/>
            <person name="Hitch T.C.A."/>
            <person name="Clavel T."/>
        </authorList>
    </citation>
    <scope>NUCLEOTIDE SEQUENCE [LARGE SCALE GENOMIC DNA]</scope>
    <source>
        <strain evidence="3 4">RF-744-FAT-4</strain>
    </source>
</reference>
<dbReference type="RefSeq" id="WP_154576146.1">
    <property type="nucleotide sequence ID" value="NZ_VUMO01000005.1"/>
</dbReference>
<evidence type="ECO:0000313" key="4">
    <source>
        <dbReference type="Proteomes" id="UP000461754"/>
    </source>
</evidence>
<feature type="compositionally biased region" description="Polar residues" evidence="1">
    <location>
        <begin position="288"/>
        <end position="299"/>
    </location>
</feature>
<feature type="transmembrane region" description="Helical" evidence="2">
    <location>
        <begin position="21"/>
        <end position="40"/>
    </location>
</feature>
<feature type="transmembrane region" description="Helical" evidence="2">
    <location>
        <begin position="116"/>
        <end position="137"/>
    </location>
</feature>
<evidence type="ECO:0000256" key="1">
    <source>
        <dbReference type="SAM" id="MobiDB-lite"/>
    </source>
</evidence>
<feature type="transmembrane region" description="Helical" evidence="2">
    <location>
        <begin position="84"/>
        <end position="104"/>
    </location>
</feature>
<comment type="caution">
    <text evidence="3">The sequence shown here is derived from an EMBL/GenBank/DDBJ whole genome shotgun (WGS) entry which is preliminary data.</text>
</comment>
<sequence length="425" mass="47991">MNRMEKPNKPYVSKARKRLGIVSLILDAVYVILGFSFYHYEKLPSFYQSILSHVWIGLMAAALVVALIGIFASKEYELFRSSMFETVILIAQGVWLGASGGMMLVKNQQAPFPMYFLIGLFCILAVGLFIQIDAIWFRSIMHFMMKDSADMVEIETPAKLKKTPSPQAAVVRQGTVTLDTSHLRRSTMRRQTQMQPRVQVIDQNEARNAIKQAQAKARAKQALAEDFEKRSRSASRTSSPSARRQTAQPRKAVVNVTAQSQPRQKREPLFIEPQKESSAHPSKHTRSAGPQRSQVQANSAKRRVSTQPRVRVQQPENQRTATPRPTHHTQPARHAQPAALADATTKWEPKKVRQAEEAAQRAAKLRELKARKAAMRTRTPSSTPADSAASSTESPQWATQRKRRPKPHHYTKSATHLFIRDDDQE</sequence>
<keyword evidence="4" id="KW-1185">Reference proteome</keyword>
<feature type="compositionally biased region" description="Low complexity" evidence="1">
    <location>
        <begin position="379"/>
        <end position="395"/>
    </location>
</feature>
<feature type="compositionally biased region" description="Basic and acidic residues" evidence="1">
    <location>
        <begin position="264"/>
        <end position="278"/>
    </location>
</feature>
<feature type="compositionally biased region" description="Low complexity" evidence="1">
    <location>
        <begin position="234"/>
        <end position="244"/>
    </location>
</feature>
<keyword evidence="2" id="KW-1133">Transmembrane helix</keyword>
<organism evidence="3 4">
    <name type="scientific">Pseudoramibacter porci</name>
    <dbReference type="NCBI Taxonomy" id="2606631"/>
    <lineage>
        <taxon>Bacteria</taxon>
        <taxon>Bacillati</taxon>
        <taxon>Bacillota</taxon>
        <taxon>Clostridia</taxon>
        <taxon>Eubacteriales</taxon>
        <taxon>Eubacteriaceae</taxon>
        <taxon>Pseudoramibacter</taxon>
    </lineage>
</organism>
<gene>
    <name evidence="3" type="ORF">FYJ52_04895</name>
</gene>
<dbReference type="EMBL" id="VUMO01000005">
    <property type="protein sequence ID" value="MSS19741.1"/>
    <property type="molecule type" value="Genomic_DNA"/>
</dbReference>
<feature type="compositionally biased region" description="Basic and acidic residues" evidence="1">
    <location>
        <begin position="345"/>
        <end position="370"/>
    </location>
</feature>
<dbReference type="AlphaFoldDB" id="A0A7X2NFM8"/>
<feature type="region of interest" description="Disordered" evidence="1">
    <location>
        <begin position="217"/>
        <end position="425"/>
    </location>
</feature>
<evidence type="ECO:0000313" key="3">
    <source>
        <dbReference type="EMBL" id="MSS19741.1"/>
    </source>
</evidence>